<gene>
    <name evidence="5" type="ORF">ACFQ4B_30075</name>
</gene>
<dbReference type="PANTHER" id="PTHR43280:SF2">
    <property type="entry name" value="HTH-TYPE TRANSCRIPTIONAL REGULATOR EXSA"/>
    <property type="match status" value="1"/>
</dbReference>
<reference evidence="6" key="1">
    <citation type="journal article" date="2019" name="Int. J. Syst. Evol. Microbiol.">
        <title>The Global Catalogue of Microorganisms (GCM) 10K type strain sequencing project: providing services to taxonomists for standard genome sequencing and annotation.</title>
        <authorList>
            <consortium name="The Broad Institute Genomics Platform"/>
            <consortium name="The Broad Institute Genome Sequencing Center for Infectious Disease"/>
            <person name="Wu L."/>
            <person name="Ma J."/>
        </authorList>
    </citation>
    <scope>NUCLEOTIDE SEQUENCE [LARGE SCALE GENOMIC DNA]</scope>
    <source>
        <strain evidence="6">CCUG 53270</strain>
    </source>
</reference>
<feature type="domain" description="HTH araC/xylS-type" evidence="4">
    <location>
        <begin position="160"/>
        <end position="258"/>
    </location>
</feature>
<keyword evidence="6" id="KW-1185">Reference proteome</keyword>
<name>A0ABW3UV58_9BACL</name>
<evidence type="ECO:0000256" key="2">
    <source>
        <dbReference type="ARBA" id="ARBA00023125"/>
    </source>
</evidence>
<dbReference type="InterPro" id="IPR018060">
    <property type="entry name" value="HTH_AraC"/>
</dbReference>
<dbReference type="Pfam" id="PF12833">
    <property type="entry name" value="HTH_18"/>
    <property type="match status" value="1"/>
</dbReference>
<dbReference type="SMART" id="SM00342">
    <property type="entry name" value="HTH_ARAC"/>
    <property type="match status" value="1"/>
</dbReference>
<keyword evidence="1" id="KW-0805">Transcription regulation</keyword>
<dbReference type="EMBL" id="JBHTLU010000045">
    <property type="protein sequence ID" value="MFD1224362.1"/>
    <property type="molecule type" value="Genomic_DNA"/>
</dbReference>
<evidence type="ECO:0000313" key="6">
    <source>
        <dbReference type="Proteomes" id="UP001597180"/>
    </source>
</evidence>
<dbReference type="Gene3D" id="1.10.10.60">
    <property type="entry name" value="Homeodomain-like"/>
    <property type="match status" value="2"/>
</dbReference>
<keyword evidence="2" id="KW-0238">DNA-binding</keyword>
<dbReference type="PROSITE" id="PS01124">
    <property type="entry name" value="HTH_ARAC_FAMILY_2"/>
    <property type="match status" value="1"/>
</dbReference>
<dbReference type="Proteomes" id="UP001597180">
    <property type="component" value="Unassembled WGS sequence"/>
</dbReference>
<dbReference type="SUPFAM" id="SSF51215">
    <property type="entry name" value="Regulatory protein AraC"/>
    <property type="match status" value="1"/>
</dbReference>
<accession>A0ABW3UV58</accession>
<dbReference type="PROSITE" id="PS00041">
    <property type="entry name" value="HTH_ARAC_FAMILY_1"/>
    <property type="match status" value="1"/>
</dbReference>
<dbReference type="InterPro" id="IPR009057">
    <property type="entry name" value="Homeodomain-like_sf"/>
</dbReference>
<organism evidence="5 6">
    <name type="scientific">Paenibacillus vulneris</name>
    <dbReference type="NCBI Taxonomy" id="1133364"/>
    <lineage>
        <taxon>Bacteria</taxon>
        <taxon>Bacillati</taxon>
        <taxon>Bacillota</taxon>
        <taxon>Bacilli</taxon>
        <taxon>Bacillales</taxon>
        <taxon>Paenibacillaceae</taxon>
        <taxon>Paenibacillus</taxon>
    </lineage>
</organism>
<sequence>MVGIHLYEMRHNDGEIMQEHHHDIHQILYVLEGKGRVVLDGRSFDFEQDQGVVIVPRTSHSVLSGSRMTVLVLEFDEAMLDESVREALLRSQFDRSRLVRLGGFGSKELRQLTRKMLFEQTRENLLNKLANALYLSELLLLLVRYQPATEAAAVNSLRAEKLRHYIDTHYFEIVGPDDISAKLGVSTRHLNTIFKEVYQMTPHQYLTDVRMRLAQKLLAETDKDIASICFEIGFETLSTFYRTFKSSIRMTPNHYRRLHRERTLAKRA</sequence>
<evidence type="ECO:0000313" key="5">
    <source>
        <dbReference type="EMBL" id="MFD1224362.1"/>
    </source>
</evidence>
<evidence type="ECO:0000256" key="1">
    <source>
        <dbReference type="ARBA" id="ARBA00023015"/>
    </source>
</evidence>
<dbReference type="InterPro" id="IPR003313">
    <property type="entry name" value="AraC-bd"/>
</dbReference>
<dbReference type="SUPFAM" id="SSF46689">
    <property type="entry name" value="Homeodomain-like"/>
    <property type="match status" value="2"/>
</dbReference>
<dbReference type="InterPro" id="IPR014710">
    <property type="entry name" value="RmlC-like_jellyroll"/>
</dbReference>
<dbReference type="InterPro" id="IPR037923">
    <property type="entry name" value="HTH-like"/>
</dbReference>
<comment type="caution">
    <text evidence="5">The sequence shown here is derived from an EMBL/GenBank/DDBJ whole genome shotgun (WGS) entry which is preliminary data.</text>
</comment>
<dbReference type="InterPro" id="IPR018062">
    <property type="entry name" value="HTH_AraC-typ_CS"/>
</dbReference>
<dbReference type="PANTHER" id="PTHR43280">
    <property type="entry name" value="ARAC-FAMILY TRANSCRIPTIONAL REGULATOR"/>
    <property type="match status" value="1"/>
</dbReference>
<keyword evidence="3" id="KW-0804">Transcription</keyword>
<protein>
    <submittedName>
        <fullName evidence="5">AraC family transcriptional regulator</fullName>
    </submittedName>
</protein>
<evidence type="ECO:0000259" key="4">
    <source>
        <dbReference type="PROSITE" id="PS01124"/>
    </source>
</evidence>
<dbReference type="RefSeq" id="WP_345586609.1">
    <property type="nucleotide sequence ID" value="NZ_BAABJG010000004.1"/>
</dbReference>
<dbReference type="Pfam" id="PF02311">
    <property type="entry name" value="AraC_binding"/>
    <property type="match status" value="1"/>
</dbReference>
<evidence type="ECO:0000256" key="3">
    <source>
        <dbReference type="ARBA" id="ARBA00023163"/>
    </source>
</evidence>
<dbReference type="Gene3D" id="2.60.120.10">
    <property type="entry name" value="Jelly Rolls"/>
    <property type="match status" value="1"/>
</dbReference>
<proteinExistence type="predicted"/>